<feature type="compositionally biased region" description="Low complexity" evidence="1">
    <location>
        <begin position="131"/>
        <end position="146"/>
    </location>
</feature>
<evidence type="ECO:0000256" key="2">
    <source>
        <dbReference type="SAM" id="SignalP"/>
    </source>
</evidence>
<feature type="region of interest" description="Disordered" evidence="1">
    <location>
        <begin position="117"/>
        <end position="146"/>
    </location>
</feature>
<dbReference type="Proteomes" id="UP000494256">
    <property type="component" value="Unassembled WGS sequence"/>
</dbReference>
<feature type="signal peptide" evidence="2">
    <location>
        <begin position="1"/>
        <end position="22"/>
    </location>
</feature>
<protein>
    <submittedName>
        <fullName evidence="3">Uncharacterized protein</fullName>
    </submittedName>
</protein>
<organism evidence="3 4">
    <name type="scientific">Arctia plantaginis</name>
    <name type="common">Wood tiger moth</name>
    <name type="synonym">Phalaena plantaginis</name>
    <dbReference type="NCBI Taxonomy" id="874455"/>
    <lineage>
        <taxon>Eukaryota</taxon>
        <taxon>Metazoa</taxon>
        <taxon>Ecdysozoa</taxon>
        <taxon>Arthropoda</taxon>
        <taxon>Hexapoda</taxon>
        <taxon>Insecta</taxon>
        <taxon>Pterygota</taxon>
        <taxon>Neoptera</taxon>
        <taxon>Endopterygota</taxon>
        <taxon>Lepidoptera</taxon>
        <taxon>Glossata</taxon>
        <taxon>Ditrysia</taxon>
        <taxon>Noctuoidea</taxon>
        <taxon>Erebidae</taxon>
        <taxon>Arctiinae</taxon>
        <taxon>Arctia</taxon>
    </lineage>
</organism>
<dbReference type="EMBL" id="CADEBD010000443">
    <property type="protein sequence ID" value="CAB3255519.1"/>
    <property type="molecule type" value="Genomic_DNA"/>
</dbReference>
<feature type="chain" id="PRO_5035726447" evidence="2">
    <location>
        <begin position="23"/>
        <end position="146"/>
    </location>
</feature>
<evidence type="ECO:0000313" key="3">
    <source>
        <dbReference type="EMBL" id="CAB3255519.1"/>
    </source>
</evidence>
<sequence length="146" mass="15416">MVEVRACFYFSVLFLCFHLATGKPFLGFLFCDFLCDDDDDSSTTTTASTEDPWDIFMCGGCGTRRPRTTTTPSPLMPNPMRTPINFVIPASSNAMNLTWYPGSNGFFMMPWNQGGAPPANGAAGSPPPTTAAPATTAASTAAAPAA</sequence>
<evidence type="ECO:0000313" key="4">
    <source>
        <dbReference type="Proteomes" id="UP000494256"/>
    </source>
</evidence>
<evidence type="ECO:0000256" key="1">
    <source>
        <dbReference type="SAM" id="MobiDB-lite"/>
    </source>
</evidence>
<dbReference type="OrthoDB" id="7414394at2759"/>
<gene>
    <name evidence="3" type="ORF">APLA_LOCUS15233</name>
</gene>
<keyword evidence="2" id="KW-0732">Signal</keyword>
<name>A0A8S1AZY9_ARCPL</name>
<dbReference type="AlphaFoldDB" id="A0A8S1AZY9"/>
<reference evidence="3 4" key="1">
    <citation type="submission" date="2020-04" db="EMBL/GenBank/DDBJ databases">
        <authorList>
            <person name="Wallbank WR R."/>
            <person name="Pardo Diaz C."/>
            <person name="Kozak K."/>
            <person name="Martin S."/>
            <person name="Jiggins C."/>
            <person name="Moest M."/>
            <person name="Warren A I."/>
            <person name="Byers J.R.P. K."/>
            <person name="Montejo-Kovacevich G."/>
            <person name="Yen C E."/>
        </authorList>
    </citation>
    <scope>NUCLEOTIDE SEQUENCE [LARGE SCALE GENOMIC DNA]</scope>
</reference>
<accession>A0A8S1AZY9</accession>
<proteinExistence type="predicted"/>
<comment type="caution">
    <text evidence="3">The sequence shown here is derived from an EMBL/GenBank/DDBJ whole genome shotgun (WGS) entry which is preliminary data.</text>
</comment>